<evidence type="ECO:0008006" key="3">
    <source>
        <dbReference type="Google" id="ProtNLM"/>
    </source>
</evidence>
<evidence type="ECO:0000313" key="1">
    <source>
        <dbReference type="EMBL" id="QWM90020.1"/>
    </source>
</evidence>
<evidence type="ECO:0000313" key="2">
    <source>
        <dbReference type="Proteomes" id="UP000827799"/>
    </source>
</evidence>
<keyword evidence="2" id="KW-1185">Reference proteome</keyword>
<dbReference type="GeneID" id="75692030"/>
<sequence length="1030" mass="115029">MSETIGIRYCIPQVVFDKKPSGNQTFALFYRRGDNPSRSWIKKTDTYVVDKYGKNTNNVYLDSLVEDTDYQFSLAEFPYEDEQTAAKNGAIFSFHTAINMTAGDSPYVNKILMPGQTFDWYYSGTKANSMPTSSATAWYYQATNNRTNEGENYYSLEVGGEVAWKQATSADNELETYSGYYCNTGNYIKLPNTYIKNPGGFIAGRIYADDIRGLLTVSFYLEEGHKDAAIVTCEALYNNTGSEQAPIYTQIPIEQANDATAAISFSIYVGEDGVLHSRKVRKSSVANGGEITLNEDTALPNTMVGGIAKLSTKKWYTAQISHGLGTVHIYTAKGPEELQSSSQYYTEVYTCEGPGQPAESSIANAGDPATDGLGIGFGYNPEVLQSIFDVIGTEQYVTKGLIVNHIGMLSNESITDFNKISAGYLYIPCLGFYPQGGTISKANCLYLQNSSMTNLFKDDTIGEDGQVESVGKVSFIIDPAIGGTDSPKLNSGTYKIVLQSYSQYTSNTSFTNMDGIIVQTQKEQVTNTGYVIDFEQDFDSAVNAFRSKFYTKHGNWGGYNGGVNSNLVYASRAEKSLILEAHGDYYPESGQVWGVGKEAWVTEAGKQYTGYGENMYYYAENDARKGTTPFKQRVGCTLRTVDYFAYGKYTVRMAIPELKAGQDNWGLCPALWFFHYQEFGEGSTGYNKWMSPSNPVGRIYNKEGDAENGFYCVVNNEIDMELPSNDTQDFFPTAAVGGTRYTPWDFVKCAYFDPITTNPKASVPTAINPPYRIGIVDDNTLPYEDVGRFILKDPAKPNDRASWEQERETFVQTNYPNFCNCKFNNWQGEYSSGNGWESRQDYLPAKVNGAMPADAVATAQANNMDYYKNDTTYKEEYVAYKTALADERVAPKGYADGRFHEWTMVWYPNHTELWVDGVKVEENWGFVPFNCMHFVIGIWFPTLSVKKIDGVWKVLDYDKKTPVNNVATLESTGTWAGLNANFEAWHLKISKVKYEPLTTEELNANTANRPTPELLYDGESFPESGMRFII</sequence>
<reference evidence="1 2" key="1">
    <citation type="submission" date="2021-04" db="EMBL/GenBank/DDBJ databases">
        <authorList>
            <person name="Shkoporov A.N."/>
            <person name="Stockdale S.R."/>
            <person name="Guerin E."/>
            <person name="Ross R.P."/>
            <person name="Hill C."/>
        </authorList>
    </citation>
    <scope>NUCLEOTIDE SEQUENCE [LARGE SCALE GENOMIC DNA]</scope>
    <source>
        <strain evidence="2">cr18_1</strain>
    </source>
</reference>
<protein>
    <recommendedName>
        <fullName evidence="3">GH16 domain-containing protein</fullName>
    </recommendedName>
</protein>
<dbReference type="RefSeq" id="YP_010359592.1">
    <property type="nucleotide sequence ID" value="NC_062775.1"/>
</dbReference>
<name>A0AAE7S1J0_9CAUD</name>
<proteinExistence type="predicted"/>
<dbReference type="EMBL" id="MZ130485">
    <property type="protein sequence ID" value="QWM90020.1"/>
    <property type="molecule type" value="Genomic_DNA"/>
</dbReference>
<dbReference type="Proteomes" id="UP000827799">
    <property type="component" value="Segment"/>
</dbReference>
<organism evidence="1 2">
    <name type="scientific">uncultured phage cr18_1</name>
    <dbReference type="NCBI Taxonomy" id="2986407"/>
    <lineage>
        <taxon>Viruses</taxon>
        <taxon>Duplodnaviria</taxon>
        <taxon>Heunggongvirae</taxon>
        <taxon>Uroviricota</taxon>
        <taxon>Caudoviricetes</taxon>
        <taxon>Crassvirales</taxon>
        <taxon>Steigviridae</taxon>
        <taxon>Asinivirinae</taxon>
        <taxon>Lebriduvirus</taxon>
        <taxon>Lebriduvirus gastrointestinalis</taxon>
    </lineage>
</organism>
<dbReference type="SUPFAM" id="SSF49899">
    <property type="entry name" value="Concanavalin A-like lectins/glucanases"/>
    <property type="match status" value="1"/>
</dbReference>
<gene>
    <name evidence="1" type="primary">gp_22663</name>
</gene>
<dbReference type="InterPro" id="IPR013320">
    <property type="entry name" value="ConA-like_dom_sf"/>
</dbReference>
<dbReference type="KEGG" id="vg:75692030"/>
<dbReference type="Gene3D" id="2.60.120.200">
    <property type="match status" value="2"/>
</dbReference>
<accession>A0AAE7S1J0</accession>